<dbReference type="Gramene" id="KQL05802">
    <property type="protein sequence ID" value="KQL05802"/>
    <property type="gene ID" value="SETIT_005517mg"/>
</dbReference>
<dbReference type="HOGENOM" id="CLU_3261469_0_0_1"/>
<reference evidence="2" key="1">
    <citation type="journal article" date="2012" name="Nat. Biotechnol.">
        <title>Reference genome sequence of the model plant Setaria.</title>
        <authorList>
            <person name="Bennetzen J.L."/>
            <person name="Schmutz J."/>
            <person name="Wang H."/>
            <person name="Percifield R."/>
            <person name="Hawkins J."/>
            <person name="Pontaroli A.C."/>
            <person name="Estep M."/>
            <person name="Feng L."/>
            <person name="Vaughn J.N."/>
            <person name="Grimwood J."/>
            <person name="Jenkins J."/>
            <person name="Barry K."/>
            <person name="Lindquist E."/>
            <person name="Hellsten U."/>
            <person name="Deshpande S."/>
            <person name="Wang X."/>
            <person name="Wu X."/>
            <person name="Mitros T."/>
            <person name="Triplett J."/>
            <person name="Yang X."/>
            <person name="Ye C.Y."/>
            <person name="Mauro-Herrera M."/>
            <person name="Wang L."/>
            <person name="Li P."/>
            <person name="Sharma M."/>
            <person name="Sharma R."/>
            <person name="Ronald P.C."/>
            <person name="Panaud O."/>
            <person name="Kellogg E.A."/>
            <person name="Brutnell T.P."/>
            <person name="Doust A.N."/>
            <person name="Tuskan G.A."/>
            <person name="Rokhsar D."/>
            <person name="Devos K.M."/>
        </authorList>
    </citation>
    <scope>NUCLEOTIDE SEQUENCE [LARGE SCALE GENOMIC DNA]</scope>
    <source>
        <strain evidence="2">cv. Yugu1</strain>
    </source>
</reference>
<dbReference type="InParanoid" id="K3XUB0"/>
<keyword evidence="2" id="KW-1185">Reference proteome</keyword>
<evidence type="ECO:0000313" key="1">
    <source>
        <dbReference type="EnsemblPlants" id="KQL05802"/>
    </source>
</evidence>
<dbReference type="EnsemblPlants" id="KQL05802">
    <property type="protein sequence ID" value="KQL05802"/>
    <property type="gene ID" value="SETIT_005517mg"/>
</dbReference>
<dbReference type="Proteomes" id="UP000004995">
    <property type="component" value="Unassembled WGS sequence"/>
</dbReference>
<evidence type="ECO:0000313" key="2">
    <source>
        <dbReference type="Proteomes" id="UP000004995"/>
    </source>
</evidence>
<sequence>MFYQNVHSILGLLWNRRRTLWANYCCSPGYSSDNRITVYSIL</sequence>
<dbReference type="EMBL" id="AGNK02003170">
    <property type="status" value="NOT_ANNOTATED_CDS"/>
    <property type="molecule type" value="Genomic_DNA"/>
</dbReference>
<name>K3XUB0_SETIT</name>
<proteinExistence type="predicted"/>
<reference evidence="1" key="2">
    <citation type="submission" date="2018-08" db="UniProtKB">
        <authorList>
            <consortium name="EnsemblPlants"/>
        </authorList>
    </citation>
    <scope>IDENTIFICATION</scope>
    <source>
        <strain evidence="1">Yugu1</strain>
    </source>
</reference>
<accession>K3XUB0</accession>
<organism evidence="1 2">
    <name type="scientific">Setaria italica</name>
    <name type="common">Foxtail millet</name>
    <name type="synonym">Panicum italicum</name>
    <dbReference type="NCBI Taxonomy" id="4555"/>
    <lineage>
        <taxon>Eukaryota</taxon>
        <taxon>Viridiplantae</taxon>
        <taxon>Streptophyta</taxon>
        <taxon>Embryophyta</taxon>
        <taxon>Tracheophyta</taxon>
        <taxon>Spermatophyta</taxon>
        <taxon>Magnoliopsida</taxon>
        <taxon>Liliopsida</taxon>
        <taxon>Poales</taxon>
        <taxon>Poaceae</taxon>
        <taxon>PACMAD clade</taxon>
        <taxon>Panicoideae</taxon>
        <taxon>Panicodae</taxon>
        <taxon>Paniceae</taxon>
        <taxon>Cenchrinae</taxon>
        <taxon>Setaria</taxon>
    </lineage>
</organism>
<protein>
    <submittedName>
        <fullName evidence="1">Uncharacterized protein</fullName>
    </submittedName>
</protein>
<dbReference type="AlphaFoldDB" id="K3XUB0"/>